<reference evidence="3" key="2">
    <citation type="journal article" date="2008" name="Nucleic Acids Res.">
        <title>The rice annotation project database (RAP-DB): 2008 update.</title>
        <authorList>
            <consortium name="The rice annotation project (RAP)"/>
        </authorList>
    </citation>
    <scope>GENOME REANNOTATION</scope>
    <source>
        <strain evidence="3">cv. Nipponbare</strain>
    </source>
</reference>
<sequence length="41" mass="4288">GICSVELLLHDQVIGTFCNGSRHSGNNEFAGDAGPGLDRTE</sequence>
<feature type="non-terminal residue" evidence="2">
    <location>
        <position position="1"/>
    </location>
</feature>
<evidence type="ECO:0000313" key="2">
    <source>
        <dbReference type="EMBL" id="BAH90864.1"/>
    </source>
</evidence>
<organism evidence="2 3">
    <name type="scientific">Oryza sativa subsp. japonica</name>
    <name type="common">Rice</name>
    <dbReference type="NCBI Taxonomy" id="39947"/>
    <lineage>
        <taxon>Eukaryota</taxon>
        <taxon>Viridiplantae</taxon>
        <taxon>Streptophyta</taxon>
        <taxon>Embryophyta</taxon>
        <taxon>Tracheophyta</taxon>
        <taxon>Spermatophyta</taxon>
        <taxon>Magnoliopsida</taxon>
        <taxon>Liliopsida</taxon>
        <taxon>Poales</taxon>
        <taxon>Poaceae</taxon>
        <taxon>BOP clade</taxon>
        <taxon>Oryzoideae</taxon>
        <taxon>Oryzeae</taxon>
        <taxon>Oryzinae</taxon>
        <taxon>Oryza</taxon>
        <taxon>Oryza sativa</taxon>
    </lineage>
</organism>
<feature type="region of interest" description="Disordered" evidence="1">
    <location>
        <begin position="20"/>
        <end position="41"/>
    </location>
</feature>
<evidence type="ECO:0000256" key="1">
    <source>
        <dbReference type="SAM" id="MobiDB-lite"/>
    </source>
</evidence>
<protein>
    <submittedName>
        <fullName evidence="2">Os01g0112500 protein</fullName>
    </submittedName>
</protein>
<evidence type="ECO:0000313" key="3">
    <source>
        <dbReference type="Proteomes" id="UP000000763"/>
    </source>
</evidence>
<reference evidence="2 3" key="1">
    <citation type="journal article" date="2005" name="Nature">
        <title>The map-based sequence of the rice genome.</title>
        <authorList>
            <consortium name="International rice genome sequencing project (IRGSP)"/>
            <person name="Matsumoto T."/>
            <person name="Wu J."/>
            <person name="Kanamori H."/>
            <person name="Katayose Y."/>
            <person name="Fujisawa M."/>
            <person name="Namiki N."/>
            <person name="Mizuno H."/>
            <person name="Yamamoto K."/>
            <person name="Antonio B.A."/>
            <person name="Baba T."/>
            <person name="Sakata K."/>
            <person name="Nagamura Y."/>
            <person name="Aoki H."/>
            <person name="Arikawa K."/>
            <person name="Arita K."/>
            <person name="Bito T."/>
            <person name="Chiden Y."/>
            <person name="Fujitsuka N."/>
            <person name="Fukunaka R."/>
            <person name="Hamada M."/>
            <person name="Harada C."/>
            <person name="Hayashi A."/>
            <person name="Hijishita S."/>
            <person name="Honda M."/>
            <person name="Hosokawa S."/>
            <person name="Ichikawa Y."/>
            <person name="Idonuma A."/>
            <person name="Iijima M."/>
            <person name="Ikeda M."/>
            <person name="Ikeno M."/>
            <person name="Ito K."/>
            <person name="Ito S."/>
            <person name="Ito T."/>
            <person name="Ito Y."/>
            <person name="Ito Y."/>
            <person name="Iwabuchi A."/>
            <person name="Kamiya K."/>
            <person name="Karasawa W."/>
            <person name="Kurita K."/>
            <person name="Katagiri S."/>
            <person name="Kikuta A."/>
            <person name="Kobayashi H."/>
            <person name="Kobayashi N."/>
            <person name="Machita K."/>
            <person name="Maehara T."/>
            <person name="Masukawa M."/>
            <person name="Mizubayashi T."/>
            <person name="Mukai Y."/>
            <person name="Nagasaki H."/>
            <person name="Nagata Y."/>
            <person name="Naito S."/>
            <person name="Nakashima M."/>
            <person name="Nakama Y."/>
            <person name="Nakamichi Y."/>
            <person name="Nakamura M."/>
            <person name="Meguro A."/>
            <person name="Negishi M."/>
            <person name="Ohta I."/>
            <person name="Ohta T."/>
            <person name="Okamoto M."/>
            <person name="Ono N."/>
            <person name="Saji S."/>
            <person name="Sakaguchi M."/>
            <person name="Sakai K."/>
            <person name="Shibata M."/>
            <person name="Shimokawa T."/>
            <person name="Song J."/>
            <person name="Takazaki Y."/>
            <person name="Terasawa K."/>
            <person name="Tsugane M."/>
            <person name="Tsuji K."/>
            <person name="Ueda S."/>
            <person name="Waki K."/>
            <person name="Yamagata H."/>
            <person name="Yamamoto M."/>
            <person name="Yamamoto S."/>
            <person name="Yamane H."/>
            <person name="Yoshiki S."/>
            <person name="Yoshihara R."/>
            <person name="Yukawa K."/>
            <person name="Zhong H."/>
            <person name="Yano M."/>
            <person name="Yuan Q."/>
            <person name="Ouyang S."/>
            <person name="Liu J."/>
            <person name="Jones K.M."/>
            <person name="Gansberger K."/>
            <person name="Moffat K."/>
            <person name="Hill J."/>
            <person name="Bera J."/>
            <person name="Fadrosh D."/>
            <person name="Jin S."/>
            <person name="Johri S."/>
            <person name="Kim M."/>
            <person name="Overton L."/>
            <person name="Reardon M."/>
            <person name="Tsitrin T."/>
            <person name="Vuong H."/>
            <person name="Weaver B."/>
            <person name="Ciecko A."/>
            <person name="Tallon L."/>
            <person name="Jackson J."/>
            <person name="Pai G."/>
            <person name="Aken S.V."/>
            <person name="Utterback T."/>
            <person name="Reidmuller S."/>
            <person name="Feldblyum T."/>
            <person name="Hsiao J."/>
            <person name="Zismann V."/>
            <person name="Iobst S."/>
            <person name="de Vazeille A.R."/>
            <person name="Buell C.R."/>
            <person name="Ying K."/>
            <person name="Li Y."/>
            <person name="Lu T."/>
            <person name="Huang Y."/>
            <person name="Zhao Q."/>
            <person name="Feng Q."/>
            <person name="Zhang L."/>
            <person name="Zhu J."/>
            <person name="Weng Q."/>
            <person name="Mu J."/>
            <person name="Lu Y."/>
            <person name="Fan D."/>
            <person name="Liu Y."/>
            <person name="Guan J."/>
            <person name="Zhang Y."/>
            <person name="Yu S."/>
            <person name="Liu X."/>
            <person name="Zhang Y."/>
            <person name="Hong G."/>
            <person name="Han B."/>
            <person name="Choisne N."/>
            <person name="Demange N."/>
            <person name="Orjeda G."/>
            <person name="Samain S."/>
            <person name="Cattolico L."/>
            <person name="Pelletier E."/>
            <person name="Couloux A."/>
            <person name="Segurens B."/>
            <person name="Wincker P."/>
            <person name="D'Hont A."/>
            <person name="Scarpelli C."/>
            <person name="Weissenbach J."/>
            <person name="Salanoubat M."/>
            <person name="Quetier F."/>
            <person name="Yu Y."/>
            <person name="Kim H.R."/>
            <person name="Rambo T."/>
            <person name="Currie J."/>
            <person name="Collura K."/>
            <person name="Luo M."/>
            <person name="Yang T."/>
            <person name="Ammiraju J.S.S."/>
            <person name="Engler F."/>
            <person name="Soderlund C."/>
            <person name="Wing R.A."/>
            <person name="Palmer L.E."/>
            <person name="de la Bastide M."/>
            <person name="Spiegel L."/>
            <person name="Nascimento L."/>
            <person name="Zutavern T."/>
            <person name="O'Shaughnessy A."/>
            <person name="Dike S."/>
            <person name="Dedhia N."/>
            <person name="Preston R."/>
            <person name="Balija V."/>
            <person name="McCombie W.R."/>
            <person name="Chow T."/>
            <person name="Chen H."/>
            <person name="Chung M."/>
            <person name="Chen C."/>
            <person name="Shaw J."/>
            <person name="Wu H."/>
            <person name="Hsiao K."/>
            <person name="Chao Y."/>
            <person name="Chu M."/>
            <person name="Cheng C."/>
            <person name="Hour A."/>
            <person name="Lee P."/>
            <person name="Lin S."/>
            <person name="Lin Y."/>
            <person name="Liou J."/>
            <person name="Liu S."/>
            <person name="Hsing Y."/>
            <person name="Raghuvanshi S."/>
            <person name="Mohanty A."/>
            <person name="Bharti A.K."/>
            <person name="Gaur A."/>
            <person name="Gupta V."/>
            <person name="Kumar D."/>
            <person name="Ravi V."/>
            <person name="Vij S."/>
            <person name="Kapur A."/>
            <person name="Khurana P."/>
            <person name="Khurana P."/>
            <person name="Khurana J.P."/>
            <person name="Tyagi A.K."/>
            <person name="Gaikwad K."/>
            <person name="Singh A."/>
            <person name="Dalal V."/>
            <person name="Srivastava S."/>
            <person name="Dixit A."/>
            <person name="Pal A.K."/>
            <person name="Ghazi I.A."/>
            <person name="Yadav M."/>
            <person name="Pandit A."/>
            <person name="Bhargava A."/>
            <person name="Sureshbabu K."/>
            <person name="Batra K."/>
            <person name="Sharma T.R."/>
            <person name="Mohapatra T."/>
            <person name="Singh N.K."/>
            <person name="Messing J."/>
            <person name="Nelson A.B."/>
            <person name="Fuks G."/>
            <person name="Kavchok S."/>
            <person name="Keizer G."/>
            <person name="Linton E."/>
            <person name="Llaca V."/>
            <person name="Song R."/>
            <person name="Tanyolac B."/>
            <person name="Young S."/>
            <person name="Ho-Il K."/>
            <person name="Hahn J.H."/>
            <person name="Sangsakoo G."/>
            <person name="Vanavichit A."/>
            <person name="de Mattos Luiz.A.T."/>
            <person name="Zimmer P.D."/>
            <person name="Malone G."/>
            <person name="Dellagostin O."/>
            <person name="de Oliveira A.C."/>
            <person name="Bevan M."/>
            <person name="Bancroft I."/>
            <person name="Minx P."/>
            <person name="Cordum H."/>
            <person name="Wilson R."/>
            <person name="Cheng Z."/>
            <person name="Jin W."/>
            <person name="Jiang J."/>
            <person name="Leong S.A."/>
            <person name="Iwama H."/>
            <person name="Gojobori T."/>
            <person name="Itoh T."/>
            <person name="Niimura Y."/>
            <person name="Fujii Y."/>
            <person name="Habara T."/>
            <person name="Sakai H."/>
            <person name="Sato Y."/>
            <person name="Wilson G."/>
            <person name="Kumar K."/>
            <person name="McCouch S."/>
            <person name="Juretic N."/>
            <person name="Hoen D."/>
            <person name="Wright S."/>
            <person name="Bruskiewich R."/>
            <person name="Bureau T."/>
            <person name="Miyao A."/>
            <person name="Hirochika H."/>
            <person name="Nishikawa T."/>
            <person name="Kadowaki K."/>
            <person name="Sugiura M."/>
            <person name="Burr B."/>
            <person name="Sasaki T."/>
        </authorList>
    </citation>
    <scope>NUCLEOTIDE SEQUENCE [LARGE SCALE GENOMIC DNA]</scope>
    <source>
        <strain evidence="3">cv. Nipponbare</strain>
    </source>
</reference>
<dbReference type="KEGG" id="dosa:Os01g0112500"/>
<accession>C7IWL6</accession>
<dbReference type="AlphaFoldDB" id="C7IWL6"/>
<dbReference type="EMBL" id="AP008207">
    <property type="protein sequence ID" value="BAH90864.1"/>
    <property type="molecule type" value="Genomic_DNA"/>
</dbReference>
<dbReference type="Proteomes" id="UP000000763">
    <property type="component" value="Chromosome 1"/>
</dbReference>
<proteinExistence type="predicted"/>
<name>C7IWL6_ORYSJ</name>
<gene>
    <name evidence="2" type="ordered locus">Os01g0112500</name>
</gene>